<sequence length="156" mass="17652">MKRTSIILCSLLLIAGAPLYAQSGKSKQPAAPAKTALRFRTTWGIFLSDTLPRPEVLKLLDSALVVRDQQNHTFPVVSFDFTYEKAEPYLNDTTGQPGIYKDFVGDSFSANKLSPLWANRLKEVLQKGEILYFDNIVIKYTGDKYYKVPDLKFVVR</sequence>
<keyword evidence="3" id="KW-1185">Reference proteome</keyword>
<dbReference type="RefSeq" id="WP_149840860.1">
    <property type="nucleotide sequence ID" value="NZ_VUOC01000004.1"/>
</dbReference>
<keyword evidence="1" id="KW-0732">Signal</keyword>
<dbReference type="Proteomes" id="UP000324611">
    <property type="component" value="Unassembled WGS sequence"/>
</dbReference>
<proteinExistence type="predicted"/>
<feature type="signal peptide" evidence="1">
    <location>
        <begin position="1"/>
        <end position="21"/>
    </location>
</feature>
<comment type="caution">
    <text evidence="2">The sequence shown here is derived from an EMBL/GenBank/DDBJ whole genome shotgun (WGS) entry which is preliminary data.</text>
</comment>
<protein>
    <submittedName>
        <fullName evidence="2">Uncharacterized protein</fullName>
    </submittedName>
</protein>
<name>A0A5B2VN00_9BACT</name>
<organism evidence="2 3">
    <name type="scientific">Chitinophaga agrisoli</name>
    <dbReference type="NCBI Taxonomy" id="2607653"/>
    <lineage>
        <taxon>Bacteria</taxon>
        <taxon>Pseudomonadati</taxon>
        <taxon>Bacteroidota</taxon>
        <taxon>Chitinophagia</taxon>
        <taxon>Chitinophagales</taxon>
        <taxon>Chitinophagaceae</taxon>
        <taxon>Chitinophaga</taxon>
    </lineage>
</organism>
<dbReference type="EMBL" id="VUOC01000004">
    <property type="protein sequence ID" value="KAA2239682.1"/>
    <property type="molecule type" value="Genomic_DNA"/>
</dbReference>
<gene>
    <name evidence="2" type="ORF">F0L74_26175</name>
</gene>
<reference evidence="2 3" key="2">
    <citation type="submission" date="2019-09" db="EMBL/GenBank/DDBJ databases">
        <authorList>
            <person name="Jin C."/>
        </authorList>
    </citation>
    <scope>NUCLEOTIDE SEQUENCE [LARGE SCALE GENOMIC DNA]</scope>
    <source>
        <strain evidence="2 3">BN140078</strain>
    </source>
</reference>
<dbReference type="AlphaFoldDB" id="A0A5B2VN00"/>
<evidence type="ECO:0000313" key="2">
    <source>
        <dbReference type="EMBL" id="KAA2239682.1"/>
    </source>
</evidence>
<feature type="chain" id="PRO_5023055072" evidence="1">
    <location>
        <begin position="22"/>
        <end position="156"/>
    </location>
</feature>
<reference evidence="2 3" key="1">
    <citation type="submission" date="2019-09" db="EMBL/GenBank/DDBJ databases">
        <title>Chitinophaga ginsengihumi sp. nov., isolated from soil of ginseng rhizosphere.</title>
        <authorList>
            <person name="Lee J."/>
        </authorList>
    </citation>
    <scope>NUCLEOTIDE SEQUENCE [LARGE SCALE GENOMIC DNA]</scope>
    <source>
        <strain evidence="2 3">BN140078</strain>
    </source>
</reference>
<evidence type="ECO:0000313" key="3">
    <source>
        <dbReference type="Proteomes" id="UP000324611"/>
    </source>
</evidence>
<evidence type="ECO:0000256" key="1">
    <source>
        <dbReference type="SAM" id="SignalP"/>
    </source>
</evidence>
<accession>A0A5B2VN00</accession>